<sequence>MTDKTESTTDAKLETLVKPTKTAKAELPANVVKTELANGTVLLNATAVERN</sequence>
<evidence type="ECO:0000313" key="1">
    <source>
        <dbReference type="EMBL" id="KWS03747.1"/>
    </source>
</evidence>
<accession>A0A108U723</accession>
<keyword evidence="2" id="KW-1185">Reference proteome</keyword>
<proteinExistence type="predicted"/>
<organism evidence="1 2">
    <name type="scientific">Lysobacter capsici AZ78</name>
    <dbReference type="NCBI Taxonomy" id="1444315"/>
    <lineage>
        <taxon>Bacteria</taxon>
        <taxon>Pseudomonadati</taxon>
        <taxon>Pseudomonadota</taxon>
        <taxon>Gammaproteobacteria</taxon>
        <taxon>Lysobacterales</taxon>
        <taxon>Lysobacteraceae</taxon>
        <taxon>Lysobacter</taxon>
    </lineage>
</organism>
<dbReference type="Proteomes" id="UP000023435">
    <property type="component" value="Unassembled WGS sequence"/>
</dbReference>
<dbReference type="EMBL" id="JAJA02000001">
    <property type="protein sequence ID" value="KWS03747.1"/>
    <property type="molecule type" value="Genomic_DNA"/>
</dbReference>
<comment type="caution">
    <text evidence="1">The sequence shown here is derived from an EMBL/GenBank/DDBJ whole genome shotgun (WGS) entry which is preliminary data.</text>
</comment>
<reference evidence="1 2" key="1">
    <citation type="journal article" date="2014" name="Genome Announc.">
        <title>Draft Genome Sequence of Lysobacter capsici AZ78, a Bacterium Antagonistic to Plant-Pathogenic Oomycetes.</title>
        <authorList>
            <person name="Puopolo G."/>
            <person name="Sonego P."/>
            <person name="Engelen K."/>
            <person name="Pertot I."/>
        </authorList>
    </citation>
    <scope>NUCLEOTIDE SEQUENCE [LARGE SCALE GENOMIC DNA]</scope>
    <source>
        <strain evidence="1 2">AZ78</strain>
    </source>
</reference>
<evidence type="ECO:0000313" key="2">
    <source>
        <dbReference type="Proteomes" id="UP000023435"/>
    </source>
</evidence>
<dbReference type="RefSeq" id="WP_160329591.1">
    <property type="nucleotide sequence ID" value="NZ_JAJA02000001.1"/>
</dbReference>
<protein>
    <submittedName>
        <fullName evidence="1">Uncharacterized protein</fullName>
    </submittedName>
</protein>
<dbReference type="AlphaFoldDB" id="A0A108U723"/>
<gene>
    <name evidence="1" type="ORF">AZ78_1296</name>
</gene>
<name>A0A108U723_9GAMM</name>